<evidence type="ECO:0000313" key="3">
    <source>
        <dbReference type="Proteomes" id="UP000222072"/>
    </source>
</evidence>
<protein>
    <recommendedName>
        <fullName evidence="1">DUF7740 domain-containing protein</fullName>
    </recommendedName>
</protein>
<dbReference type="EMBL" id="KU356690">
    <property type="protein sequence ID" value="AMD43444.1"/>
    <property type="molecule type" value="Genomic_DNA"/>
</dbReference>
<proteinExistence type="predicted"/>
<accession>A0A1L2C961</accession>
<dbReference type="Pfam" id="PF24886">
    <property type="entry name" value="DUF7740"/>
    <property type="match status" value="1"/>
</dbReference>
<keyword evidence="3" id="KW-1185">Reference proteome</keyword>
<sequence>MRKRKGQPSNVITLPTWLSQRSKYITKTGGDWGPETVALCLALSLRIHGTVDQVRVTARRLAERVCREQEPKLKGIAREPDDSIVVMTAESIVNRVCDLLEIDPEYRFTSGLEVKTNHENQNQ</sequence>
<organism evidence="2 3">
    <name type="scientific">Pseudomonas phage ZC03</name>
    <dbReference type="NCBI Taxonomy" id="1622115"/>
    <lineage>
        <taxon>Viruses</taxon>
        <taxon>Duplodnaviria</taxon>
        <taxon>Heunggongvirae</taxon>
        <taxon>Uroviricota</taxon>
        <taxon>Caudoviricetes</taxon>
        <taxon>Schitoviridae</taxon>
        <taxon>Zicotriavirus</taxon>
        <taxon>Zicotriavirus ZC03</taxon>
    </lineage>
</organism>
<evidence type="ECO:0000313" key="2">
    <source>
        <dbReference type="EMBL" id="AMD43444.1"/>
    </source>
</evidence>
<name>A0A1L2C961_9CAUD</name>
<feature type="domain" description="DUF7740" evidence="1">
    <location>
        <begin position="32"/>
        <end position="101"/>
    </location>
</feature>
<dbReference type="Proteomes" id="UP000222072">
    <property type="component" value="Segment"/>
</dbReference>
<gene>
    <name evidence="2" type="ORF">ZC03_067</name>
</gene>
<evidence type="ECO:0000259" key="1">
    <source>
        <dbReference type="Pfam" id="PF24886"/>
    </source>
</evidence>
<dbReference type="InterPro" id="IPR056642">
    <property type="entry name" value="DUF7740"/>
</dbReference>
<reference evidence="2 3" key="1">
    <citation type="journal article" date="2017" name="BMC Genomics">
        <title>Three novel Pseudomonas phages isolated from composting provide insights into the evolution and diversity of tailed phages.</title>
        <authorList>
            <person name="Amgarten D."/>
            <person name="Martins L.F."/>
            <person name="Lombardi K.C."/>
            <person name="Antunes L.P."/>
            <person name="de Souza A.P.S."/>
            <person name="Nicastro G.G."/>
            <person name="Kitajima E.W."/>
            <person name="Quaggio R.B."/>
            <person name="Upton C."/>
            <person name="Setubal J.C."/>
            <person name="da Silva A.M."/>
        </authorList>
    </citation>
    <scope>NUCLEOTIDE SEQUENCE [LARGE SCALE GENOMIC DNA]</scope>
</reference>